<dbReference type="InterPro" id="IPR014729">
    <property type="entry name" value="Rossmann-like_a/b/a_fold"/>
</dbReference>
<dbReference type="Proteomes" id="UP000187464">
    <property type="component" value="Chromosome I"/>
</dbReference>
<keyword evidence="4 11" id="KW-0662">Pyridine nucleotide biosynthesis</keyword>
<evidence type="ECO:0000256" key="8">
    <source>
        <dbReference type="ARBA" id="ARBA00022840"/>
    </source>
</evidence>
<evidence type="ECO:0000256" key="10">
    <source>
        <dbReference type="ARBA" id="ARBA00048721"/>
    </source>
</evidence>
<dbReference type="EMBL" id="LT605205">
    <property type="protein sequence ID" value="SCD19522.1"/>
    <property type="molecule type" value="Genomic_DNA"/>
</dbReference>
<dbReference type="SUPFAM" id="SSF52374">
    <property type="entry name" value="Nucleotidylyl transferase"/>
    <property type="match status" value="1"/>
</dbReference>
<keyword evidence="5 11" id="KW-0808">Transferase</keyword>
<dbReference type="NCBIfam" id="TIGR00482">
    <property type="entry name" value="nicotinate (nicotinamide) nucleotide adenylyltransferase"/>
    <property type="match status" value="1"/>
</dbReference>
<dbReference type="UniPathway" id="UPA00253">
    <property type="reaction ID" value="UER00332"/>
</dbReference>
<dbReference type="Pfam" id="PF01467">
    <property type="entry name" value="CTP_transf_like"/>
    <property type="match status" value="1"/>
</dbReference>
<dbReference type="RefSeq" id="WP_076932016.1">
    <property type="nucleotide sequence ID" value="NZ_LT605205.1"/>
</dbReference>
<dbReference type="GO" id="GO:0005524">
    <property type="term" value="F:ATP binding"/>
    <property type="evidence" value="ECO:0007669"/>
    <property type="project" value="UniProtKB-KW"/>
</dbReference>
<gene>
    <name evidence="11 13" type="primary">nadD</name>
    <name evidence="13" type="ORF">PSM36_0694</name>
</gene>
<dbReference type="InterPro" id="IPR005248">
    <property type="entry name" value="NadD/NMNAT"/>
</dbReference>
<evidence type="ECO:0000313" key="14">
    <source>
        <dbReference type="Proteomes" id="UP000187464"/>
    </source>
</evidence>
<proteinExistence type="inferred from homology"/>
<keyword evidence="8 11" id="KW-0067">ATP-binding</keyword>
<keyword evidence="6 11" id="KW-0548">Nucleotidyltransferase</keyword>
<dbReference type="GO" id="GO:0004515">
    <property type="term" value="F:nicotinate-nucleotide adenylyltransferase activity"/>
    <property type="evidence" value="ECO:0007669"/>
    <property type="project" value="UniProtKB-UniRule"/>
</dbReference>
<accession>A0A1R3T0D2</accession>
<organism evidence="13 14">
    <name type="scientific">Proteiniphilum saccharofermentans</name>
    <dbReference type="NCBI Taxonomy" id="1642647"/>
    <lineage>
        <taxon>Bacteria</taxon>
        <taxon>Pseudomonadati</taxon>
        <taxon>Bacteroidota</taxon>
        <taxon>Bacteroidia</taxon>
        <taxon>Bacteroidales</taxon>
        <taxon>Dysgonomonadaceae</taxon>
        <taxon>Proteiniphilum</taxon>
    </lineage>
</organism>
<sequence>MQKKSVGIFSGSFNPIHIGHLILANYICEFTDLDEVWFVVSPHNPLKEAEDLLDDNLRLEIVRLALEEFTLMKVSDVEFHMPRPSYTIDTLTKLTGEYPDNVFTLIIGGDNWKQFYRWKEFDRLIKNYQIFIYPRLGEEVVIPTELQTSARLIDAPVVEISSTFIRESIRNGKNMRSFLPPKVYDFITKKGLYR</sequence>
<dbReference type="Gene3D" id="3.40.50.620">
    <property type="entry name" value="HUPs"/>
    <property type="match status" value="1"/>
</dbReference>
<dbReference type="AlphaFoldDB" id="A0A1R3T0D2"/>
<feature type="domain" description="Cytidyltransferase-like" evidence="12">
    <location>
        <begin position="8"/>
        <end position="167"/>
    </location>
</feature>
<keyword evidence="7 11" id="KW-0547">Nucleotide-binding</keyword>
<protein>
    <recommendedName>
        <fullName evidence="11">Probable nicotinate-nucleotide adenylyltransferase</fullName>
        <ecNumber evidence="11">2.7.7.18</ecNumber>
    </recommendedName>
    <alternativeName>
        <fullName evidence="11">Deamido-NAD(+) diphosphorylase</fullName>
    </alternativeName>
    <alternativeName>
        <fullName evidence="11">Deamido-NAD(+) pyrophosphorylase</fullName>
    </alternativeName>
    <alternativeName>
        <fullName evidence="11">Nicotinate mononucleotide adenylyltransferase</fullName>
        <shortName evidence="11">NaMN adenylyltransferase</shortName>
    </alternativeName>
</protein>
<evidence type="ECO:0000256" key="3">
    <source>
        <dbReference type="ARBA" id="ARBA00009014"/>
    </source>
</evidence>
<comment type="catalytic activity">
    <reaction evidence="10 11">
        <text>nicotinate beta-D-ribonucleotide + ATP + H(+) = deamido-NAD(+) + diphosphate</text>
        <dbReference type="Rhea" id="RHEA:22860"/>
        <dbReference type="ChEBI" id="CHEBI:15378"/>
        <dbReference type="ChEBI" id="CHEBI:30616"/>
        <dbReference type="ChEBI" id="CHEBI:33019"/>
        <dbReference type="ChEBI" id="CHEBI:57502"/>
        <dbReference type="ChEBI" id="CHEBI:58437"/>
        <dbReference type="EC" id="2.7.7.18"/>
    </reaction>
</comment>
<evidence type="ECO:0000256" key="9">
    <source>
        <dbReference type="ARBA" id="ARBA00023027"/>
    </source>
</evidence>
<dbReference type="PANTHER" id="PTHR39321:SF3">
    <property type="entry name" value="PHOSPHOPANTETHEINE ADENYLYLTRANSFERASE"/>
    <property type="match status" value="1"/>
</dbReference>
<keyword evidence="14" id="KW-1185">Reference proteome</keyword>
<dbReference type="KEGG" id="psac:PSM36_0694"/>
<evidence type="ECO:0000256" key="1">
    <source>
        <dbReference type="ARBA" id="ARBA00002324"/>
    </source>
</evidence>
<keyword evidence="9 11" id="KW-0520">NAD</keyword>
<dbReference type="NCBIfam" id="TIGR00125">
    <property type="entry name" value="cyt_tran_rel"/>
    <property type="match status" value="1"/>
</dbReference>
<evidence type="ECO:0000256" key="4">
    <source>
        <dbReference type="ARBA" id="ARBA00022642"/>
    </source>
</evidence>
<evidence type="ECO:0000256" key="7">
    <source>
        <dbReference type="ARBA" id="ARBA00022741"/>
    </source>
</evidence>
<name>A0A1R3T0D2_9BACT</name>
<dbReference type="STRING" id="1642647.PSM36_0694"/>
<dbReference type="HAMAP" id="MF_00244">
    <property type="entry name" value="NaMN_adenylyltr"/>
    <property type="match status" value="1"/>
</dbReference>
<evidence type="ECO:0000256" key="2">
    <source>
        <dbReference type="ARBA" id="ARBA00005019"/>
    </source>
</evidence>
<dbReference type="GO" id="GO:0009435">
    <property type="term" value="P:NAD+ biosynthetic process"/>
    <property type="evidence" value="ECO:0007669"/>
    <property type="project" value="UniProtKB-UniRule"/>
</dbReference>
<dbReference type="InterPro" id="IPR004821">
    <property type="entry name" value="Cyt_trans-like"/>
</dbReference>
<dbReference type="PANTHER" id="PTHR39321">
    <property type="entry name" value="NICOTINATE-NUCLEOTIDE ADENYLYLTRANSFERASE-RELATED"/>
    <property type="match status" value="1"/>
</dbReference>
<comment type="function">
    <text evidence="1 11">Catalyzes the reversible adenylation of nicotinate mononucleotide (NaMN) to nicotinic acid adenine dinucleotide (NaAD).</text>
</comment>
<comment type="similarity">
    <text evidence="3 11">Belongs to the NadD family.</text>
</comment>
<dbReference type="CDD" id="cd02165">
    <property type="entry name" value="NMNAT"/>
    <property type="match status" value="1"/>
</dbReference>
<reference evidence="13 14" key="1">
    <citation type="submission" date="2016-08" db="EMBL/GenBank/DDBJ databases">
        <authorList>
            <person name="Seilhamer J.J."/>
        </authorList>
    </citation>
    <scope>NUCLEOTIDE SEQUENCE [LARGE SCALE GENOMIC DNA]</scope>
    <source>
        <strain evidence="13">M3/6</strain>
    </source>
</reference>
<comment type="pathway">
    <text evidence="2 11">Cofactor biosynthesis; NAD(+) biosynthesis; deamido-NAD(+) from nicotinate D-ribonucleotide: step 1/1.</text>
</comment>
<evidence type="ECO:0000256" key="6">
    <source>
        <dbReference type="ARBA" id="ARBA00022695"/>
    </source>
</evidence>
<evidence type="ECO:0000256" key="5">
    <source>
        <dbReference type="ARBA" id="ARBA00022679"/>
    </source>
</evidence>
<evidence type="ECO:0000313" key="13">
    <source>
        <dbReference type="EMBL" id="SCD19522.1"/>
    </source>
</evidence>
<evidence type="ECO:0000259" key="12">
    <source>
        <dbReference type="Pfam" id="PF01467"/>
    </source>
</evidence>
<dbReference type="EC" id="2.7.7.18" evidence="11"/>
<evidence type="ECO:0000256" key="11">
    <source>
        <dbReference type="HAMAP-Rule" id="MF_00244"/>
    </source>
</evidence>